<keyword evidence="4" id="KW-0732">Signal</keyword>
<dbReference type="InterPro" id="IPR025645">
    <property type="entry name" value="DUF4349"/>
</dbReference>
<comment type="caution">
    <text evidence="6">The sequence shown here is derived from an EMBL/GenBank/DDBJ whole genome shotgun (WGS) entry which is preliminary data.</text>
</comment>
<dbReference type="Pfam" id="PF14257">
    <property type="entry name" value="DUF4349"/>
    <property type="match status" value="1"/>
</dbReference>
<sequence length="311" mass="32674">MGRRVGWALTALAALALAGCSAGGGSTSAADSAGVPEQAAVAPEGGLLNGKAGTQQEKPQQGKPQQEKSQQGQSQPDQPQQGQPAVDDRQLVRTAAVDLRAEDVEGALTRVKDVVLGAGGFTSQENAQLKRASVTLEVPGDQLDAVLGSITALDGVEVTRREVRTEDVTEQVVDIEARLANQRASVERVRALLDRATSTSEITGIEAELTKRQSELESLQRRYDALKGQVALSTLTVSITSRDAPVAAPEDPGFLDALGGGWRALVTAVGWLLVVLGAVLPFAVVLGVPAFGYLWWRRRRKGVVTLQGDAG</sequence>
<protein>
    <submittedName>
        <fullName evidence="6">Polyhydroxyalkanoate synthesis regulator phasin</fullName>
    </submittedName>
</protein>
<feature type="signal peptide" evidence="4">
    <location>
        <begin position="1"/>
        <end position="29"/>
    </location>
</feature>
<feature type="domain" description="DUF4349" evidence="5">
    <location>
        <begin position="89"/>
        <end position="291"/>
    </location>
</feature>
<proteinExistence type="predicted"/>
<evidence type="ECO:0000256" key="1">
    <source>
        <dbReference type="SAM" id="Coils"/>
    </source>
</evidence>
<evidence type="ECO:0000313" key="7">
    <source>
        <dbReference type="Proteomes" id="UP001268819"/>
    </source>
</evidence>
<keyword evidence="3" id="KW-0812">Transmembrane</keyword>
<feature type="compositionally biased region" description="Low complexity" evidence="2">
    <location>
        <begin position="55"/>
        <end position="84"/>
    </location>
</feature>
<dbReference type="Proteomes" id="UP001268819">
    <property type="component" value="Unassembled WGS sequence"/>
</dbReference>
<accession>A0ABU1Q271</accession>
<feature type="chain" id="PRO_5047022006" evidence="4">
    <location>
        <begin position="30"/>
        <end position="311"/>
    </location>
</feature>
<feature type="region of interest" description="Disordered" evidence="2">
    <location>
        <begin position="20"/>
        <end position="87"/>
    </location>
</feature>
<name>A0ABU1Q271_9PSEU</name>
<organism evidence="6 7">
    <name type="scientific">Saccharothrix longispora</name>
    <dbReference type="NCBI Taxonomy" id="33920"/>
    <lineage>
        <taxon>Bacteria</taxon>
        <taxon>Bacillati</taxon>
        <taxon>Actinomycetota</taxon>
        <taxon>Actinomycetes</taxon>
        <taxon>Pseudonocardiales</taxon>
        <taxon>Pseudonocardiaceae</taxon>
        <taxon>Saccharothrix</taxon>
    </lineage>
</organism>
<evidence type="ECO:0000313" key="6">
    <source>
        <dbReference type="EMBL" id="MDR6597010.1"/>
    </source>
</evidence>
<gene>
    <name evidence="6" type="ORF">J2S66_005394</name>
</gene>
<evidence type="ECO:0000256" key="4">
    <source>
        <dbReference type="SAM" id="SignalP"/>
    </source>
</evidence>
<evidence type="ECO:0000259" key="5">
    <source>
        <dbReference type="Pfam" id="PF14257"/>
    </source>
</evidence>
<feature type="transmembrane region" description="Helical" evidence="3">
    <location>
        <begin position="271"/>
        <end position="296"/>
    </location>
</feature>
<keyword evidence="1" id="KW-0175">Coiled coil</keyword>
<keyword evidence="7" id="KW-1185">Reference proteome</keyword>
<reference evidence="6 7" key="1">
    <citation type="submission" date="2023-07" db="EMBL/GenBank/DDBJ databases">
        <title>Sequencing the genomes of 1000 actinobacteria strains.</title>
        <authorList>
            <person name="Klenk H.-P."/>
        </authorList>
    </citation>
    <scope>NUCLEOTIDE SEQUENCE [LARGE SCALE GENOMIC DNA]</scope>
    <source>
        <strain evidence="6 7">DSM 43749</strain>
    </source>
</reference>
<evidence type="ECO:0000256" key="3">
    <source>
        <dbReference type="SAM" id="Phobius"/>
    </source>
</evidence>
<dbReference type="EMBL" id="JAVDSG010000001">
    <property type="protein sequence ID" value="MDR6597010.1"/>
    <property type="molecule type" value="Genomic_DNA"/>
</dbReference>
<keyword evidence="3" id="KW-1133">Transmembrane helix</keyword>
<feature type="coiled-coil region" evidence="1">
    <location>
        <begin position="202"/>
        <end position="229"/>
    </location>
</feature>
<evidence type="ECO:0000256" key="2">
    <source>
        <dbReference type="SAM" id="MobiDB-lite"/>
    </source>
</evidence>
<dbReference type="RefSeq" id="WP_310310066.1">
    <property type="nucleotide sequence ID" value="NZ_BAAAXB010000001.1"/>
</dbReference>
<dbReference type="PROSITE" id="PS51257">
    <property type="entry name" value="PROKAR_LIPOPROTEIN"/>
    <property type="match status" value="1"/>
</dbReference>
<keyword evidence="3" id="KW-0472">Membrane</keyword>